<keyword evidence="16" id="KW-1185">Reference proteome</keyword>
<keyword evidence="5 13" id="KW-0812">Transmembrane</keyword>
<keyword evidence="13" id="KW-0443">Lipid metabolism</keyword>
<accession>A0AAV0KQK2</accession>
<protein>
    <recommendedName>
        <fullName evidence="12 13">Steroid 5-alpha-reductase DET2</fullName>
        <ecNumber evidence="4 13">1.3.1.22</ecNumber>
    </recommendedName>
</protein>
<keyword evidence="7" id="KW-0560">Oxidoreductase</keyword>
<dbReference type="EMBL" id="CAMGYJ010000005">
    <property type="protein sequence ID" value="CAI0424386.1"/>
    <property type="molecule type" value="Genomic_DNA"/>
</dbReference>
<evidence type="ECO:0000256" key="8">
    <source>
        <dbReference type="ARBA" id="ARBA00023136"/>
    </source>
</evidence>
<keyword evidence="13" id="KW-0444">Lipid biosynthesis</keyword>
<dbReference type="PROSITE" id="PS50244">
    <property type="entry name" value="S5A_REDUCTASE"/>
    <property type="match status" value="1"/>
</dbReference>
<dbReference type="GO" id="GO:0016132">
    <property type="term" value="P:brassinosteroid biosynthetic process"/>
    <property type="evidence" value="ECO:0007669"/>
    <property type="project" value="UniProtKB-KW"/>
</dbReference>
<evidence type="ECO:0000259" key="14">
    <source>
        <dbReference type="Pfam" id="PF02544"/>
    </source>
</evidence>
<evidence type="ECO:0000256" key="5">
    <source>
        <dbReference type="ARBA" id="ARBA00022692"/>
    </source>
</evidence>
<evidence type="ECO:0000256" key="12">
    <source>
        <dbReference type="ARBA" id="ARBA00068774"/>
    </source>
</evidence>
<dbReference type="Gene3D" id="1.20.120.1630">
    <property type="match status" value="1"/>
</dbReference>
<dbReference type="InterPro" id="IPR016636">
    <property type="entry name" value="3-oxo-5-alpha-steroid_4-DH"/>
</dbReference>
<dbReference type="GO" id="GO:0047751">
    <property type="term" value="F:3-oxo-5-alpha-steroid 4-dehydrogenase (NADP+) activity"/>
    <property type="evidence" value="ECO:0007669"/>
    <property type="project" value="UniProtKB-EC"/>
</dbReference>
<comment type="pathway">
    <text evidence="2">Hormone biosynthesis.</text>
</comment>
<dbReference type="PANTHER" id="PTHR10556">
    <property type="entry name" value="3-OXO-5-ALPHA-STEROID 4-DEHYDROGENASE"/>
    <property type="match status" value="1"/>
</dbReference>
<dbReference type="Pfam" id="PF02544">
    <property type="entry name" value="Steroid_dh"/>
    <property type="match status" value="1"/>
</dbReference>
<feature type="domain" description="3-oxo-5-alpha-steroid 4-dehydrogenase C-terminal" evidence="14">
    <location>
        <begin position="111"/>
        <end position="259"/>
    </location>
</feature>
<comment type="similarity">
    <text evidence="3 13">Belongs to the steroid 5-alpha reductase family.</text>
</comment>
<evidence type="ECO:0000313" key="15">
    <source>
        <dbReference type="EMBL" id="CAI0424386.1"/>
    </source>
</evidence>
<comment type="function">
    <text evidence="13">Involved in a reduction step in the biosynthesis of the plant steroid, brassinolide.</text>
</comment>
<evidence type="ECO:0000256" key="6">
    <source>
        <dbReference type="ARBA" id="ARBA00022989"/>
    </source>
</evidence>
<feature type="transmembrane region" description="Helical" evidence="13">
    <location>
        <begin position="205"/>
        <end position="229"/>
    </location>
</feature>
<keyword evidence="8 13" id="KW-0472">Membrane</keyword>
<comment type="catalytic activity">
    <reaction evidence="10 13">
        <text>a 3-oxo-5alpha-steroid + NADP(+) = a 3-oxo-Delta(4)-steroid + NADPH + H(+)</text>
        <dbReference type="Rhea" id="RHEA:54384"/>
        <dbReference type="ChEBI" id="CHEBI:13601"/>
        <dbReference type="ChEBI" id="CHEBI:15378"/>
        <dbReference type="ChEBI" id="CHEBI:47909"/>
        <dbReference type="ChEBI" id="CHEBI:57783"/>
        <dbReference type="ChEBI" id="CHEBI:58349"/>
        <dbReference type="EC" id="1.3.1.22"/>
    </reaction>
</comment>
<organism evidence="15 16">
    <name type="scientific">Linum tenue</name>
    <dbReference type="NCBI Taxonomy" id="586396"/>
    <lineage>
        <taxon>Eukaryota</taxon>
        <taxon>Viridiplantae</taxon>
        <taxon>Streptophyta</taxon>
        <taxon>Embryophyta</taxon>
        <taxon>Tracheophyta</taxon>
        <taxon>Spermatophyta</taxon>
        <taxon>Magnoliopsida</taxon>
        <taxon>eudicotyledons</taxon>
        <taxon>Gunneridae</taxon>
        <taxon>Pentapetalae</taxon>
        <taxon>rosids</taxon>
        <taxon>fabids</taxon>
        <taxon>Malpighiales</taxon>
        <taxon>Linaceae</taxon>
        <taxon>Linum</taxon>
    </lineage>
</organism>
<sequence>MSILASDEALFRNCLLAFYLIGPLTYISLQFLSAPYGKHSRPGWGPTIPPALAWFLMESPSVWLPISIFPSGRHAADRKALILMCPFVIHYFHRTCIYPLRLYLHGGGAGFPVSMAAAAFCFNLLNGYLQGRWVSHYKSDYANDGLFWARFVVGLAVFVWGMRINIWADRVLVGLKRQGGGYKVPRGGWFELVSCPNYLGEVLEWAGWAVMNWSWVGFGFLLYTCANLVPRARSNHKWYLDKFGEDYPKARKAIFPYLY</sequence>
<dbReference type="AlphaFoldDB" id="A0AAV0KQK2"/>
<dbReference type="GO" id="GO:0016020">
    <property type="term" value="C:membrane"/>
    <property type="evidence" value="ECO:0007669"/>
    <property type="project" value="UniProtKB-SubCell"/>
</dbReference>
<evidence type="ECO:0000256" key="9">
    <source>
        <dbReference type="ARBA" id="ARBA00037910"/>
    </source>
</evidence>
<gene>
    <name evidence="15" type="ORF">LITE_LOCUS19928</name>
</gene>
<dbReference type="PANTHER" id="PTHR10556:SF43">
    <property type="entry name" value="STEROID 5-ALPHA-REDUCTASE DET2"/>
    <property type="match status" value="1"/>
</dbReference>
<evidence type="ECO:0000256" key="4">
    <source>
        <dbReference type="ARBA" id="ARBA00012049"/>
    </source>
</evidence>
<feature type="transmembrane region" description="Helical" evidence="13">
    <location>
        <begin position="146"/>
        <end position="168"/>
    </location>
</feature>
<evidence type="ECO:0000256" key="1">
    <source>
        <dbReference type="ARBA" id="ARBA00004141"/>
    </source>
</evidence>
<evidence type="ECO:0000256" key="13">
    <source>
        <dbReference type="PIRNR" id="PIRNR015596"/>
    </source>
</evidence>
<evidence type="ECO:0000256" key="2">
    <source>
        <dbReference type="ARBA" id="ARBA00004972"/>
    </source>
</evidence>
<proteinExistence type="inferred from homology"/>
<keyword evidence="13" id="KW-1069">Brassinosteroid biosynthesis</keyword>
<keyword evidence="13" id="KW-0752">Steroid biosynthesis</keyword>
<evidence type="ECO:0000313" key="16">
    <source>
        <dbReference type="Proteomes" id="UP001154282"/>
    </source>
</evidence>
<dbReference type="InterPro" id="IPR039357">
    <property type="entry name" value="SRD5A/TECR"/>
</dbReference>
<dbReference type="InterPro" id="IPR001104">
    <property type="entry name" value="3-oxo-5_a-steroid_4-DH_C"/>
</dbReference>
<feature type="transmembrane region" description="Helical" evidence="13">
    <location>
        <begin position="9"/>
        <end position="31"/>
    </location>
</feature>
<feature type="transmembrane region" description="Helical" evidence="13">
    <location>
        <begin position="106"/>
        <end position="125"/>
    </location>
</feature>
<comment type="pathway">
    <text evidence="9 13">Plant hormone biosynthesis; brassinosteroid biosynthesis.</text>
</comment>
<evidence type="ECO:0000256" key="11">
    <source>
        <dbReference type="ARBA" id="ARBA00060577"/>
    </source>
</evidence>
<name>A0AAV0KQK2_9ROSI</name>
<comment type="subcellular location">
    <subcellularLocation>
        <location evidence="1">Membrane</location>
        <topology evidence="1">Multi-pass membrane protein</topology>
    </subcellularLocation>
</comment>
<keyword evidence="6 13" id="KW-1133">Transmembrane helix</keyword>
<dbReference type="EC" id="1.3.1.22" evidence="4 13"/>
<evidence type="ECO:0000256" key="10">
    <source>
        <dbReference type="ARBA" id="ARBA00048164"/>
    </source>
</evidence>
<dbReference type="Proteomes" id="UP001154282">
    <property type="component" value="Unassembled WGS sequence"/>
</dbReference>
<reference evidence="15" key="1">
    <citation type="submission" date="2022-08" db="EMBL/GenBank/DDBJ databases">
        <authorList>
            <person name="Gutierrez-Valencia J."/>
        </authorList>
    </citation>
    <scope>NUCLEOTIDE SEQUENCE</scope>
</reference>
<comment type="caution">
    <text evidence="15">The sequence shown here is derived from an EMBL/GenBank/DDBJ whole genome shotgun (WGS) entry which is preliminary data.</text>
</comment>
<evidence type="ECO:0000256" key="3">
    <source>
        <dbReference type="ARBA" id="ARBA00007742"/>
    </source>
</evidence>
<comment type="pathway">
    <text evidence="11">Steroid biosynthesis.</text>
</comment>
<dbReference type="PIRSF" id="PIRSF015596">
    <property type="entry name" value="5_alpha-SR2"/>
    <property type="match status" value="1"/>
</dbReference>
<evidence type="ECO:0000256" key="7">
    <source>
        <dbReference type="ARBA" id="ARBA00023002"/>
    </source>
</evidence>
<dbReference type="FunFam" id="1.20.120.1630:FF:000002">
    <property type="entry name" value="Steroid 5 alpha-reductase 1"/>
    <property type="match status" value="1"/>
</dbReference>